<gene>
    <name evidence="1" type="ORF">HPLM_LOCUS14034</name>
</gene>
<evidence type="ECO:0000313" key="1">
    <source>
        <dbReference type="EMBL" id="VDO51580.1"/>
    </source>
</evidence>
<sequence>MKKLVGRRLQTRHRLEGQEVVLIGTRFLGVFKRFMPKESRWQQRRGDSHYHNPIEVRNTNLVGCHDNVSIQFMKRRFGKLTIGVVEDGLSCTGTGSVWDCEERQLGLTLQSCSDPNGDQKLTVSLETGLYSYSNIFDYSRSCTNGSLRTFAYRCRMFMCESSEKGSTSFDGRVVRRSDRGSEVDTVSINAGWLTLFLQETLQYLLVFVLTTSLKKAAHIWLEGPFARVVVIHNHEGPRLVRRKILSIGMARNNRSSHIIRISDHLQLPTLSIAF</sequence>
<accession>A0A0N4WRD1</accession>
<dbReference type="AlphaFoldDB" id="A0A0N4WRD1"/>
<dbReference type="Proteomes" id="UP000268014">
    <property type="component" value="Unassembled WGS sequence"/>
</dbReference>
<proteinExistence type="predicted"/>
<name>A0A0N4WRD1_HAEPC</name>
<keyword evidence="2" id="KW-1185">Reference proteome</keyword>
<reference evidence="3" key="1">
    <citation type="submission" date="2017-02" db="UniProtKB">
        <authorList>
            <consortium name="WormBaseParasite"/>
        </authorList>
    </citation>
    <scope>IDENTIFICATION</scope>
</reference>
<evidence type="ECO:0000313" key="2">
    <source>
        <dbReference type="Proteomes" id="UP000268014"/>
    </source>
</evidence>
<reference evidence="1 2" key="2">
    <citation type="submission" date="2018-11" db="EMBL/GenBank/DDBJ databases">
        <authorList>
            <consortium name="Pathogen Informatics"/>
        </authorList>
    </citation>
    <scope>NUCLEOTIDE SEQUENCE [LARGE SCALE GENOMIC DNA]</scope>
    <source>
        <strain evidence="1 2">MHpl1</strain>
    </source>
</reference>
<evidence type="ECO:0000313" key="3">
    <source>
        <dbReference type="WBParaSite" id="HPLM_0001404201-mRNA-1"/>
    </source>
</evidence>
<dbReference type="WBParaSite" id="HPLM_0001404201-mRNA-1">
    <property type="protein sequence ID" value="HPLM_0001404201-mRNA-1"/>
    <property type="gene ID" value="HPLM_0001404201"/>
</dbReference>
<organism evidence="3">
    <name type="scientific">Haemonchus placei</name>
    <name type="common">Barber's pole worm</name>
    <dbReference type="NCBI Taxonomy" id="6290"/>
    <lineage>
        <taxon>Eukaryota</taxon>
        <taxon>Metazoa</taxon>
        <taxon>Ecdysozoa</taxon>
        <taxon>Nematoda</taxon>
        <taxon>Chromadorea</taxon>
        <taxon>Rhabditida</taxon>
        <taxon>Rhabditina</taxon>
        <taxon>Rhabditomorpha</taxon>
        <taxon>Strongyloidea</taxon>
        <taxon>Trichostrongylidae</taxon>
        <taxon>Haemonchus</taxon>
    </lineage>
</organism>
<dbReference type="EMBL" id="UZAF01018420">
    <property type="protein sequence ID" value="VDO51580.1"/>
    <property type="molecule type" value="Genomic_DNA"/>
</dbReference>
<protein>
    <submittedName>
        <fullName evidence="3">ZP domain-containing protein</fullName>
    </submittedName>
</protein>